<evidence type="ECO:0000313" key="2">
    <source>
        <dbReference type="EMBL" id="KHK97629.1"/>
    </source>
</evidence>
<dbReference type="AlphaFoldDB" id="A0A0B2A2A2"/>
<dbReference type="EMBL" id="JTDK01000009">
    <property type="protein sequence ID" value="KHK97629.1"/>
    <property type="molecule type" value="Genomic_DNA"/>
</dbReference>
<dbReference type="Pfam" id="PF03995">
    <property type="entry name" value="Inhibitor_I36"/>
    <property type="match status" value="1"/>
</dbReference>
<comment type="caution">
    <text evidence="2">The sequence shown here is derived from an EMBL/GenBank/DDBJ whole genome shotgun (WGS) entry which is preliminary data.</text>
</comment>
<keyword evidence="3" id="KW-1185">Reference proteome</keyword>
<dbReference type="Gene3D" id="2.60.20.10">
    <property type="entry name" value="Crystallins"/>
    <property type="match status" value="1"/>
</dbReference>
<keyword evidence="1" id="KW-0732">Signal</keyword>
<reference evidence="2 3" key="1">
    <citation type="submission" date="2014-11" db="EMBL/GenBank/DDBJ databases">
        <title>Genome sequence of Microbacterium mangrovi MUSC 115(T).</title>
        <authorList>
            <person name="Lee L.-H."/>
        </authorList>
    </citation>
    <scope>NUCLEOTIDE SEQUENCE [LARGE SCALE GENOMIC DNA]</scope>
    <source>
        <strain evidence="2 3">MUSC 115</strain>
    </source>
</reference>
<dbReference type="Proteomes" id="UP000031030">
    <property type="component" value="Unassembled WGS sequence"/>
</dbReference>
<accession>A0A0B2A2A2</accession>
<organism evidence="2 3">
    <name type="scientific">Microbacterium mangrovi</name>
    <dbReference type="NCBI Taxonomy" id="1348253"/>
    <lineage>
        <taxon>Bacteria</taxon>
        <taxon>Bacillati</taxon>
        <taxon>Actinomycetota</taxon>
        <taxon>Actinomycetes</taxon>
        <taxon>Micrococcales</taxon>
        <taxon>Microbacteriaceae</taxon>
        <taxon>Microbacterium</taxon>
    </lineage>
</organism>
<dbReference type="STRING" id="1348253.LK09_10480"/>
<sequence>MTLLAAGAISSAPSAQAAQSDCASGRACVWSAYDYHNDFLQGWAAWTYCFDDFNDGWNINDKGSSFYNNGNSETAYVYQYKNAGGPRISRPPKSGYKDLNTVHFNDRASSGYFSSRINDVGSFACR</sequence>
<feature type="signal peptide" evidence="1">
    <location>
        <begin position="1"/>
        <end position="17"/>
    </location>
</feature>
<feature type="chain" id="PRO_5002085224" description="Peptidase inhibitor family I36 protein" evidence="1">
    <location>
        <begin position="18"/>
        <end position="126"/>
    </location>
</feature>
<evidence type="ECO:0000256" key="1">
    <source>
        <dbReference type="SAM" id="SignalP"/>
    </source>
</evidence>
<proteinExistence type="predicted"/>
<gene>
    <name evidence="2" type="ORF">LK09_10480</name>
</gene>
<protein>
    <recommendedName>
        <fullName evidence="4">Peptidase inhibitor family I36 protein</fullName>
    </recommendedName>
</protein>
<evidence type="ECO:0000313" key="3">
    <source>
        <dbReference type="Proteomes" id="UP000031030"/>
    </source>
</evidence>
<evidence type="ECO:0008006" key="4">
    <source>
        <dbReference type="Google" id="ProtNLM"/>
    </source>
</evidence>
<name>A0A0B2A2A2_9MICO</name>